<name>A0ACC1JR40_9FUNG</name>
<feature type="non-terminal residue" evidence="1">
    <location>
        <position position="1"/>
    </location>
</feature>
<evidence type="ECO:0000313" key="1">
    <source>
        <dbReference type="EMBL" id="KAJ2765606.1"/>
    </source>
</evidence>
<sequence>AGALENAARDIRHLDEDAGESEFGYVYSVSGPVVIAEKMTGSAMHELVRVGHEALVGEVIRIEGDKATLQVYEETAGLTVGDPVLKSGKPLS</sequence>
<reference evidence="1" key="1">
    <citation type="submission" date="2022-07" db="EMBL/GenBank/DDBJ databases">
        <title>Phylogenomic reconstructions and comparative analyses of Kickxellomycotina fungi.</title>
        <authorList>
            <person name="Reynolds N.K."/>
            <person name="Stajich J.E."/>
            <person name="Barry K."/>
            <person name="Grigoriev I.V."/>
            <person name="Crous P."/>
            <person name="Smith M.E."/>
        </authorList>
    </citation>
    <scope>NUCLEOTIDE SEQUENCE</scope>
    <source>
        <strain evidence="1">BCRC 34191</strain>
    </source>
</reference>
<proteinExistence type="predicted"/>
<feature type="non-terminal residue" evidence="1">
    <location>
        <position position="92"/>
    </location>
</feature>
<gene>
    <name evidence="1" type="primary">VMA1_1</name>
    <name evidence="1" type="ORF">GGI18_006183</name>
</gene>
<dbReference type="Proteomes" id="UP001140066">
    <property type="component" value="Unassembled WGS sequence"/>
</dbReference>
<evidence type="ECO:0000313" key="2">
    <source>
        <dbReference type="Proteomes" id="UP001140066"/>
    </source>
</evidence>
<protein>
    <submittedName>
        <fullName evidence="1">H(+)-transporting V1 sector ATPase subunit A</fullName>
    </submittedName>
</protein>
<keyword evidence="2" id="KW-1185">Reference proteome</keyword>
<dbReference type="EMBL" id="JANBUK010003927">
    <property type="protein sequence ID" value="KAJ2765606.1"/>
    <property type="molecule type" value="Genomic_DNA"/>
</dbReference>
<comment type="caution">
    <text evidence="1">The sequence shown here is derived from an EMBL/GenBank/DDBJ whole genome shotgun (WGS) entry which is preliminary data.</text>
</comment>
<organism evidence="1 2">
    <name type="scientific">Coemansia linderi</name>
    <dbReference type="NCBI Taxonomy" id="2663919"/>
    <lineage>
        <taxon>Eukaryota</taxon>
        <taxon>Fungi</taxon>
        <taxon>Fungi incertae sedis</taxon>
        <taxon>Zoopagomycota</taxon>
        <taxon>Kickxellomycotina</taxon>
        <taxon>Kickxellomycetes</taxon>
        <taxon>Kickxellales</taxon>
        <taxon>Kickxellaceae</taxon>
        <taxon>Coemansia</taxon>
    </lineage>
</organism>
<accession>A0ACC1JR40</accession>